<dbReference type="Proteomes" id="UP001495910">
    <property type="component" value="Unassembled WGS sequence"/>
</dbReference>
<feature type="chain" id="PRO_5046670312" evidence="1">
    <location>
        <begin position="22"/>
        <end position="95"/>
    </location>
</feature>
<proteinExistence type="predicted"/>
<evidence type="ECO:0000256" key="1">
    <source>
        <dbReference type="SAM" id="SignalP"/>
    </source>
</evidence>
<dbReference type="RefSeq" id="WP_342828096.1">
    <property type="nucleotide sequence ID" value="NZ_JBANDC010000002.1"/>
</dbReference>
<accession>A0ABU9PQL1</accession>
<keyword evidence="1" id="KW-0732">Signal</keyword>
<gene>
    <name evidence="2" type="ORF">V8G57_02630</name>
</gene>
<organism evidence="2 3">
    <name type="scientific">Collimonas rhizosphaerae</name>
    <dbReference type="NCBI Taxonomy" id="3126357"/>
    <lineage>
        <taxon>Bacteria</taxon>
        <taxon>Pseudomonadati</taxon>
        <taxon>Pseudomonadota</taxon>
        <taxon>Betaproteobacteria</taxon>
        <taxon>Burkholderiales</taxon>
        <taxon>Oxalobacteraceae</taxon>
        <taxon>Collimonas</taxon>
    </lineage>
</organism>
<keyword evidence="3" id="KW-1185">Reference proteome</keyword>
<dbReference type="Pfam" id="PF13663">
    <property type="entry name" value="DUF4148"/>
    <property type="match status" value="1"/>
</dbReference>
<dbReference type="InterPro" id="IPR025421">
    <property type="entry name" value="DUF4148"/>
</dbReference>
<sequence>MNHKQIIASLIVLISAGSAFAEAPYPSETSFVSTKARAEVQAELIEAKAQGLMNQSDASYPVLMVAPLTQEKINAQKRFEESAIAKSDAKIYHGA</sequence>
<evidence type="ECO:0000313" key="3">
    <source>
        <dbReference type="Proteomes" id="UP001495910"/>
    </source>
</evidence>
<feature type="signal peptide" evidence="1">
    <location>
        <begin position="1"/>
        <end position="21"/>
    </location>
</feature>
<dbReference type="EMBL" id="JBANDC010000002">
    <property type="protein sequence ID" value="MEM4986275.1"/>
    <property type="molecule type" value="Genomic_DNA"/>
</dbReference>
<reference evidence="2 3" key="1">
    <citation type="submission" date="2024-02" db="EMBL/GenBank/DDBJ databases">
        <title>Draft genome sequence of Collimonas sp. strain H4R21, an effective mineral-weathering bacterial strain isolated from the beech rhizosphere.</title>
        <authorList>
            <person name="Morin E."/>
            <person name="Uroz S."/>
            <person name="Leveau J.H.J."/>
            <person name="Kumar R."/>
            <person name="Rey M.W."/>
            <person name="Pham J."/>
        </authorList>
    </citation>
    <scope>NUCLEOTIDE SEQUENCE [LARGE SCALE GENOMIC DNA]</scope>
    <source>
        <strain evidence="2 3">H4R21</strain>
    </source>
</reference>
<comment type="caution">
    <text evidence="2">The sequence shown here is derived from an EMBL/GenBank/DDBJ whole genome shotgun (WGS) entry which is preliminary data.</text>
</comment>
<evidence type="ECO:0000313" key="2">
    <source>
        <dbReference type="EMBL" id="MEM4986275.1"/>
    </source>
</evidence>
<protein>
    <submittedName>
        <fullName evidence="2">DUF4148 domain-containing protein</fullName>
    </submittedName>
</protein>
<name>A0ABU9PQL1_9BURK</name>